<name>A0AAP4FI91_9MICC</name>
<feature type="transmembrane region" description="Helical" evidence="8">
    <location>
        <begin position="110"/>
        <end position="128"/>
    </location>
</feature>
<evidence type="ECO:0000256" key="2">
    <source>
        <dbReference type="ARBA" id="ARBA00007362"/>
    </source>
</evidence>
<dbReference type="PANTHER" id="PTHR22911">
    <property type="entry name" value="ACYL-MALONYL CONDENSING ENZYME-RELATED"/>
    <property type="match status" value="1"/>
</dbReference>
<evidence type="ECO:0000313" key="10">
    <source>
        <dbReference type="EMBL" id="MDK6275145.1"/>
    </source>
</evidence>
<evidence type="ECO:0000313" key="11">
    <source>
        <dbReference type="Proteomes" id="UP001240483"/>
    </source>
</evidence>
<feature type="transmembrane region" description="Helical" evidence="8">
    <location>
        <begin position="46"/>
        <end position="67"/>
    </location>
</feature>
<organism evidence="10 11">
    <name type="scientific">Pseudoglutamicibacter cumminsii</name>
    <dbReference type="NCBI Taxonomy" id="156979"/>
    <lineage>
        <taxon>Bacteria</taxon>
        <taxon>Bacillati</taxon>
        <taxon>Actinomycetota</taxon>
        <taxon>Actinomycetes</taxon>
        <taxon>Micrococcales</taxon>
        <taxon>Micrococcaceae</taxon>
        <taxon>Pseudoglutamicibacter</taxon>
    </lineage>
</organism>
<keyword evidence="3" id="KW-0813">Transport</keyword>
<feature type="transmembrane region" description="Helical" evidence="8">
    <location>
        <begin position="158"/>
        <end position="174"/>
    </location>
</feature>
<evidence type="ECO:0000259" key="9">
    <source>
        <dbReference type="Pfam" id="PF00892"/>
    </source>
</evidence>
<feature type="transmembrane region" description="Helical" evidence="8">
    <location>
        <begin position="277"/>
        <end position="298"/>
    </location>
</feature>
<accession>A0AAP4FI91</accession>
<evidence type="ECO:0000256" key="8">
    <source>
        <dbReference type="SAM" id="Phobius"/>
    </source>
</evidence>
<feature type="transmembrane region" description="Helical" evidence="8">
    <location>
        <begin position="220"/>
        <end position="241"/>
    </location>
</feature>
<comment type="subcellular location">
    <subcellularLocation>
        <location evidence="1">Cell membrane</location>
        <topology evidence="1">Multi-pass membrane protein</topology>
    </subcellularLocation>
</comment>
<dbReference type="Proteomes" id="UP001240483">
    <property type="component" value="Unassembled WGS sequence"/>
</dbReference>
<keyword evidence="6 8" id="KW-1133">Transmembrane helix</keyword>
<evidence type="ECO:0000256" key="6">
    <source>
        <dbReference type="ARBA" id="ARBA00022989"/>
    </source>
</evidence>
<feature type="transmembrane region" description="Helical" evidence="8">
    <location>
        <begin position="79"/>
        <end position="98"/>
    </location>
</feature>
<feature type="transmembrane region" description="Helical" evidence="8">
    <location>
        <begin position="16"/>
        <end position="34"/>
    </location>
</feature>
<feature type="domain" description="EamA" evidence="9">
    <location>
        <begin position="15"/>
        <end position="151"/>
    </location>
</feature>
<feature type="transmembrane region" description="Helical" evidence="8">
    <location>
        <begin position="135"/>
        <end position="152"/>
    </location>
</feature>
<evidence type="ECO:0000256" key="3">
    <source>
        <dbReference type="ARBA" id="ARBA00022448"/>
    </source>
</evidence>
<gene>
    <name evidence="10" type="primary">rarD</name>
    <name evidence="10" type="ORF">QP116_05250</name>
</gene>
<dbReference type="GO" id="GO:0005886">
    <property type="term" value="C:plasma membrane"/>
    <property type="evidence" value="ECO:0007669"/>
    <property type="project" value="UniProtKB-SubCell"/>
</dbReference>
<dbReference type="EMBL" id="JASODW010000005">
    <property type="protein sequence ID" value="MDK6275145.1"/>
    <property type="molecule type" value="Genomic_DNA"/>
</dbReference>
<dbReference type="PANTHER" id="PTHR22911:SF137">
    <property type="entry name" value="SOLUTE CARRIER FAMILY 35 MEMBER G2-RELATED"/>
    <property type="match status" value="1"/>
</dbReference>
<reference evidence="10" key="1">
    <citation type="submission" date="2023-05" db="EMBL/GenBank/DDBJ databases">
        <title>Cataloging the Phylogenetic Diversity of Human Bladder Bacteria.</title>
        <authorList>
            <person name="Du J."/>
        </authorList>
    </citation>
    <scope>NUCLEOTIDE SEQUENCE</scope>
    <source>
        <strain evidence="10">UMB9978</strain>
    </source>
</reference>
<dbReference type="Pfam" id="PF00892">
    <property type="entry name" value="EamA"/>
    <property type="match status" value="2"/>
</dbReference>
<evidence type="ECO:0000256" key="5">
    <source>
        <dbReference type="ARBA" id="ARBA00022692"/>
    </source>
</evidence>
<dbReference type="InterPro" id="IPR000620">
    <property type="entry name" value="EamA_dom"/>
</dbReference>
<keyword evidence="5 8" id="KW-0812">Transmembrane</keyword>
<proteinExistence type="inferred from homology"/>
<feature type="transmembrane region" description="Helical" evidence="8">
    <location>
        <begin position="194"/>
        <end position="214"/>
    </location>
</feature>
<dbReference type="RefSeq" id="WP_285327109.1">
    <property type="nucleotide sequence ID" value="NZ_JASODW010000005.1"/>
</dbReference>
<dbReference type="InterPro" id="IPR004626">
    <property type="entry name" value="RarD"/>
</dbReference>
<keyword evidence="4" id="KW-1003">Cell membrane</keyword>
<comment type="similarity">
    <text evidence="2">Belongs to the EamA transporter family.</text>
</comment>
<dbReference type="AlphaFoldDB" id="A0AAP4FI91"/>
<evidence type="ECO:0000256" key="1">
    <source>
        <dbReference type="ARBA" id="ARBA00004651"/>
    </source>
</evidence>
<sequence length="326" mass="34650">MAAESGSVRAGSKRSGLLVGALTYFMWGLFPFYFVLVEPAGPFEVVAFRITFSMLFCVVLVTLTRGWRSLLNVARNPRTLGALGIASVLITANWTIYISAVFTNNTAEASLGYFINPLVSTLLGVLVLKEQLTPAQWVAAGLGLVAVIVISVGYGRLPLFGLGLAFSFGLYGLAKNRVGGKVKPIEGLALETAWMTPAAVVFLSVMGGLGLLTFPKLGWGFTGLLMLSGVVTAIPLLTFAFAASRLRLVTLGMIQYISPIMLFIVGVWVFGEPMSGTRWAGFALVWAAVVVLMVDAVWQARVTRHLPRAAAQGGSVTEGPGAQAQD</sequence>
<evidence type="ECO:0000256" key="7">
    <source>
        <dbReference type="ARBA" id="ARBA00023136"/>
    </source>
</evidence>
<feature type="domain" description="EamA" evidence="9">
    <location>
        <begin position="159"/>
        <end position="293"/>
    </location>
</feature>
<comment type="caution">
    <text evidence="10">The sequence shown here is derived from an EMBL/GenBank/DDBJ whole genome shotgun (WGS) entry which is preliminary data.</text>
</comment>
<dbReference type="NCBIfam" id="TIGR00688">
    <property type="entry name" value="rarD"/>
    <property type="match status" value="1"/>
</dbReference>
<keyword evidence="7 8" id="KW-0472">Membrane</keyword>
<feature type="transmembrane region" description="Helical" evidence="8">
    <location>
        <begin position="248"/>
        <end position="271"/>
    </location>
</feature>
<protein>
    <submittedName>
        <fullName evidence="10">EamA family transporter RarD</fullName>
    </submittedName>
</protein>
<evidence type="ECO:0000256" key="4">
    <source>
        <dbReference type="ARBA" id="ARBA00022475"/>
    </source>
</evidence>
<dbReference type="SUPFAM" id="SSF103481">
    <property type="entry name" value="Multidrug resistance efflux transporter EmrE"/>
    <property type="match status" value="2"/>
</dbReference>
<dbReference type="InterPro" id="IPR037185">
    <property type="entry name" value="EmrE-like"/>
</dbReference>